<dbReference type="Proteomes" id="UP000182142">
    <property type="component" value="Unassembled WGS sequence"/>
</dbReference>
<dbReference type="Pfam" id="PF05795">
    <property type="entry name" value="Plasmodium_Vir"/>
    <property type="match status" value="1"/>
</dbReference>
<name>A0A193QRI2_PLAKH</name>
<evidence type="ECO:0000256" key="1">
    <source>
        <dbReference type="SAM" id="MobiDB-lite"/>
    </source>
</evidence>
<dbReference type="InterPro" id="IPR008780">
    <property type="entry name" value="Plasmodium_Vir"/>
</dbReference>
<gene>
    <name evidence="3" type="ORF">PKNA1_C2_1419100</name>
    <name evidence="4" type="ORF">PKNA1_H1_1419100</name>
</gene>
<reference evidence="5 6" key="1">
    <citation type="submission" date="2016-05" db="EMBL/GenBank/DDBJ databases">
        <authorList>
            <person name="Sharaf H."/>
        </authorList>
    </citation>
    <scope>NUCLEOTIDE SEQUENCE [LARGE SCALE GENOMIC DNA]</scope>
    <source>
        <strain evidence="5 6">H</strain>
    </source>
</reference>
<evidence type="ECO:0000313" key="4">
    <source>
        <dbReference type="EMBL" id="SBO21549.1"/>
    </source>
</evidence>
<feature type="transmembrane region" description="Helical" evidence="2">
    <location>
        <begin position="324"/>
        <end position="346"/>
    </location>
</feature>
<keyword evidence="2" id="KW-1133">Transmembrane helix</keyword>
<feature type="region of interest" description="Disordered" evidence="1">
    <location>
        <begin position="227"/>
        <end position="288"/>
    </location>
</feature>
<evidence type="ECO:0000313" key="6">
    <source>
        <dbReference type="Proteomes" id="UP000182142"/>
    </source>
</evidence>
<organism evidence="4 6">
    <name type="scientific">Plasmodium knowlesi (strain H)</name>
    <dbReference type="NCBI Taxonomy" id="5851"/>
    <lineage>
        <taxon>Eukaryota</taxon>
        <taxon>Sar</taxon>
        <taxon>Alveolata</taxon>
        <taxon>Apicomplexa</taxon>
        <taxon>Aconoidasida</taxon>
        <taxon>Haemosporida</taxon>
        <taxon>Plasmodiidae</taxon>
        <taxon>Plasmodium</taxon>
        <taxon>Plasmodium (Plasmodium)</taxon>
    </lineage>
</organism>
<keyword evidence="2" id="KW-0472">Membrane</keyword>
<feature type="region of interest" description="Disordered" evidence="1">
    <location>
        <begin position="382"/>
        <end position="449"/>
    </location>
</feature>
<evidence type="ECO:0000256" key="2">
    <source>
        <dbReference type="SAM" id="Phobius"/>
    </source>
</evidence>
<dbReference type="EMBL" id="CWHR02000002">
    <property type="protein sequence ID" value="SBO21549.1"/>
    <property type="molecule type" value="Genomic_DNA"/>
</dbReference>
<dbReference type="AlphaFoldDB" id="A0A193QRI2"/>
<feature type="transmembrane region" description="Helical" evidence="2">
    <location>
        <begin position="291"/>
        <end position="312"/>
    </location>
</feature>
<dbReference type="Proteomes" id="UP000182128">
    <property type="component" value="Unassembled WGS sequence"/>
</dbReference>
<feature type="compositionally biased region" description="Gly residues" evidence="1">
    <location>
        <begin position="392"/>
        <end position="405"/>
    </location>
</feature>
<proteinExistence type="predicted"/>
<evidence type="ECO:0000313" key="3">
    <source>
        <dbReference type="EMBL" id="SBO21067.1"/>
    </source>
</evidence>
<reference evidence="4" key="2">
    <citation type="submission" date="2016-05" db="EMBL/GenBank/DDBJ databases">
        <authorList>
            <person name="Lavstsen T."/>
            <person name="Jespersen J.S."/>
        </authorList>
    </citation>
    <scope>NUCLEOTIDE SEQUENCE [LARGE SCALE GENOMIC DNA]</scope>
</reference>
<sequence length="449" mass="50004">MSEGEIKDLKKLPSKTNYYDKFESSGYICSSSGTEPPEQEKQLRQKLKEEYKEVYILTSLITKAYCVACKMKEGAPQDNTPCRFLYYWLGNEIRSYIGQHKLSDVLQAIYRELSDVGGGHKCEITYKDVENDEELFKYRKKVFEHDHDYDTVQSYLRQGNTDCLDNWTWYEVDILPACNAVSAYCSKPQNMRIDYCTEFEGKYKKHCYQKLDDSNCKLVLVSESQTHVTRPDSRDGPTAESAATCTGNQNTGSPKPGSTGTCNPGSSGSDGGGSHSKGGEEASSSSDGGNIVGSVSGGLATVGLPAIGFLLYKVSTLHYNIHIHIYMYVYVYMYIYVLPFFFFFFFQYTDVFDGIKKSLFGGSNRNRRLGRSTVRRQHFEDTFTGNDSSTLGGDGSTTLGGGGGESSTLDGSSTDVSTIYDDEGRGRPIGRARTGTNNRRPGNIRYYAT</sequence>
<protein>
    <submittedName>
        <fullName evidence="4">KIR protein</fullName>
    </submittedName>
</protein>
<keyword evidence="2" id="KW-0812">Transmembrane</keyword>
<evidence type="ECO:0000313" key="5">
    <source>
        <dbReference type="Proteomes" id="UP000182128"/>
    </source>
</evidence>
<dbReference type="EMBL" id="CWHQ02000003">
    <property type="protein sequence ID" value="SBO21067.1"/>
    <property type="molecule type" value="Genomic_DNA"/>
</dbReference>
<accession>A0A193QRI2</accession>
<feature type="compositionally biased region" description="Polar residues" evidence="1">
    <location>
        <begin position="241"/>
        <end position="264"/>
    </location>
</feature>
<feature type="compositionally biased region" description="Low complexity" evidence="1">
    <location>
        <begin position="406"/>
        <end position="415"/>
    </location>
</feature>